<dbReference type="GO" id="GO:0016788">
    <property type="term" value="F:hydrolase activity, acting on ester bonds"/>
    <property type="evidence" value="ECO:0007669"/>
    <property type="project" value="UniProtKB-ARBA"/>
</dbReference>
<reference evidence="3" key="1">
    <citation type="submission" date="2018-05" db="EMBL/GenBank/DDBJ databases">
        <authorList>
            <person name="Lanie J.A."/>
            <person name="Ng W.-L."/>
            <person name="Kazmierczak K.M."/>
            <person name="Andrzejewski T.M."/>
            <person name="Davidsen T.M."/>
            <person name="Wayne K.J."/>
            <person name="Tettelin H."/>
            <person name="Glass J.I."/>
            <person name="Rusch D."/>
            <person name="Podicherti R."/>
            <person name="Tsui H.-C.T."/>
            <person name="Winkler M.E."/>
        </authorList>
    </citation>
    <scope>NUCLEOTIDE SEQUENCE</scope>
</reference>
<dbReference type="SUPFAM" id="SSF53474">
    <property type="entry name" value="alpha/beta-Hydrolases"/>
    <property type="match status" value="1"/>
</dbReference>
<organism evidence="3">
    <name type="scientific">marine metagenome</name>
    <dbReference type="NCBI Taxonomy" id="408172"/>
    <lineage>
        <taxon>unclassified sequences</taxon>
        <taxon>metagenomes</taxon>
        <taxon>ecological metagenomes</taxon>
    </lineage>
</organism>
<dbReference type="InterPro" id="IPR050261">
    <property type="entry name" value="FrsA_esterase"/>
</dbReference>
<dbReference type="PANTHER" id="PTHR22946:SF9">
    <property type="entry name" value="POLYKETIDE TRANSFERASE AF380"/>
    <property type="match status" value="1"/>
</dbReference>
<feature type="domain" description="Dienelactone hydrolase" evidence="2">
    <location>
        <begin position="8"/>
        <end position="192"/>
    </location>
</feature>
<protein>
    <recommendedName>
        <fullName evidence="2">Dienelactone hydrolase domain-containing protein</fullName>
    </recommendedName>
</protein>
<dbReference type="AlphaFoldDB" id="A0A381QTA3"/>
<dbReference type="Gene3D" id="3.40.50.1820">
    <property type="entry name" value="alpha/beta hydrolase"/>
    <property type="match status" value="1"/>
</dbReference>
<evidence type="ECO:0000313" key="3">
    <source>
        <dbReference type="EMBL" id="SUZ81067.1"/>
    </source>
</evidence>
<dbReference type="EMBL" id="UINC01001452">
    <property type="protein sequence ID" value="SUZ81067.1"/>
    <property type="molecule type" value="Genomic_DNA"/>
</dbReference>
<name>A0A381QTA3_9ZZZZ</name>
<proteinExistence type="predicted"/>
<accession>A0A381QTA3</accession>
<evidence type="ECO:0000256" key="1">
    <source>
        <dbReference type="ARBA" id="ARBA00022801"/>
    </source>
</evidence>
<dbReference type="Pfam" id="PF01738">
    <property type="entry name" value="DLH"/>
    <property type="match status" value="1"/>
</dbReference>
<dbReference type="InterPro" id="IPR002925">
    <property type="entry name" value="Dienelactn_hydro"/>
</dbReference>
<gene>
    <name evidence="3" type="ORF">METZ01_LOCUS33921</name>
</gene>
<dbReference type="PANTHER" id="PTHR22946">
    <property type="entry name" value="DIENELACTONE HYDROLASE DOMAIN-CONTAINING PROTEIN-RELATED"/>
    <property type="match status" value="1"/>
</dbReference>
<keyword evidence="1" id="KW-0378">Hydrolase</keyword>
<sequence>MFGTLVFPEEKKEKYPLVICMHGSLGWRGHHHEHAVNFLNNGFAIFRVNSFDARQVVSIVEDQMQVTLATVLADCFNALKILSKHPDIDSTKIFITGWSLGGSTAIYSAWEPLAEKLAPGGERFAGHIAFYPGAFMWPEEMRWSKSPILTLIGADDDYTPSILIEKLSPAINENGGNSKIISYEGSHHSFDAIDPVMFIPNAIAVGRRHTMVGKDGSHYHEDKEGKKTFMNEPHERAQLFKDRAKIGAHLGGNWKARRSSMKDSVNFLLENIN</sequence>
<evidence type="ECO:0000259" key="2">
    <source>
        <dbReference type="Pfam" id="PF01738"/>
    </source>
</evidence>
<dbReference type="InterPro" id="IPR029058">
    <property type="entry name" value="AB_hydrolase_fold"/>
</dbReference>